<keyword evidence="3" id="KW-1185">Reference proteome</keyword>
<organism evidence="2 3">
    <name type="scientific">Glossina palpalis gambiensis</name>
    <dbReference type="NCBI Taxonomy" id="67801"/>
    <lineage>
        <taxon>Eukaryota</taxon>
        <taxon>Metazoa</taxon>
        <taxon>Ecdysozoa</taxon>
        <taxon>Arthropoda</taxon>
        <taxon>Hexapoda</taxon>
        <taxon>Insecta</taxon>
        <taxon>Pterygota</taxon>
        <taxon>Neoptera</taxon>
        <taxon>Endopterygota</taxon>
        <taxon>Diptera</taxon>
        <taxon>Brachycera</taxon>
        <taxon>Muscomorpha</taxon>
        <taxon>Hippoboscoidea</taxon>
        <taxon>Glossinidae</taxon>
        <taxon>Glossina</taxon>
    </lineage>
</organism>
<dbReference type="EnsemblMetazoa" id="GPPI036910-RA">
    <property type="protein sequence ID" value="GPPI036910-PA"/>
    <property type="gene ID" value="GPPI036910"/>
</dbReference>
<dbReference type="VEuPathDB" id="VectorBase:GPPI036910"/>
<feature type="region of interest" description="Disordered" evidence="1">
    <location>
        <begin position="243"/>
        <end position="272"/>
    </location>
</feature>
<accession>A0A1B0BPZ2</accession>
<dbReference type="AlphaFoldDB" id="A0A1B0BPZ2"/>
<dbReference type="EMBL" id="JXJN01018258">
    <property type="status" value="NOT_ANNOTATED_CDS"/>
    <property type="molecule type" value="Genomic_DNA"/>
</dbReference>
<reference evidence="2" key="2">
    <citation type="submission" date="2020-05" db="UniProtKB">
        <authorList>
            <consortium name="EnsemblMetazoa"/>
        </authorList>
    </citation>
    <scope>IDENTIFICATION</scope>
    <source>
        <strain evidence="2">IAEA</strain>
    </source>
</reference>
<feature type="compositionally biased region" description="Basic and acidic residues" evidence="1">
    <location>
        <begin position="257"/>
        <end position="272"/>
    </location>
</feature>
<evidence type="ECO:0000313" key="2">
    <source>
        <dbReference type="EnsemblMetazoa" id="GPPI036910-PA"/>
    </source>
</evidence>
<sequence>MHNIEKVTITLIVMPCTRVVSKIAKEGLKDSQSTGALGTKSIGALYSDFDARVLATLVNIGARVILDIIHKTIKNLDGSTCDDGSIPWTELRNLHFEDFAMNACVAVGMCCKIFIQVKIWSRMAPNLISSLLDTEMLKAEDNICETHFHPKLHLVFGNGSPKMKPFVAHAVVSAATATAAAAAAGAGAATATSIKTVLAKSKGTVDGLKHGGQETFSTTRSPNGILLSLLNQSLKMPAVRVEVRPEVSHRRPSIKKNKNEGHEELLHHDQRGKSKKVLNVTNIYEKTLYRF</sequence>
<reference evidence="3" key="1">
    <citation type="submission" date="2015-01" db="EMBL/GenBank/DDBJ databases">
        <authorList>
            <person name="Aksoy S."/>
            <person name="Warren W."/>
            <person name="Wilson R.K."/>
        </authorList>
    </citation>
    <scope>NUCLEOTIDE SEQUENCE [LARGE SCALE GENOMIC DNA]</scope>
    <source>
        <strain evidence="3">IAEA</strain>
    </source>
</reference>
<evidence type="ECO:0000256" key="1">
    <source>
        <dbReference type="SAM" id="MobiDB-lite"/>
    </source>
</evidence>
<evidence type="ECO:0000313" key="3">
    <source>
        <dbReference type="Proteomes" id="UP000092460"/>
    </source>
</evidence>
<protein>
    <submittedName>
        <fullName evidence="2">Uncharacterized protein</fullName>
    </submittedName>
</protein>
<proteinExistence type="predicted"/>
<name>A0A1B0BPZ2_9MUSC</name>
<dbReference type="Proteomes" id="UP000092460">
    <property type="component" value="Unassembled WGS sequence"/>
</dbReference>